<accession>A0A5A7SJU2</accession>
<comment type="caution">
    <text evidence="3">The sequence shown here is derived from an EMBL/GenBank/DDBJ whole genome shotgun (WGS) entry which is preliminary data.</text>
</comment>
<proteinExistence type="predicted"/>
<dbReference type="PANTHER" id="PTHR43252">
    <property type="entry name" value="TRANSCRIPTIONAL REGULATOR YQJI"/>
    <property type="match status" value="1"/>
</dbReference>
<dbReference type="RefSeq" id="WP_149428236.1">
    <property type="nucleotide sequence ID" value="NZ_VLNY01000001.1"/>
</dbReference>
<name>A0A5A7SJU2_9NOCA</name>
<dbReference type="OrthoDB" id="3186544at2"/>
<sequence length="189" mass="20972">MTEDTWSGPAMTVLGFVGLRGPDRAISGYDIKQLAERSVQRFFSLSFGQIYPLLAKLEGGGLVEQLPDPDSNRDRKTYRITAAGQAELRTWLDRDAEPIASRDLDLARMLLVGHLDPARTLDLVQARRTHLESELAKVRAVVGLPDLPPGVRTLIVDSVVDFGVATLTAQIEWCHRTEQQLKRALSARL</sequence>
<dbReference type="InterPro" id="IPR036388">
    <property type="entry name" value="WH-like_DNA-bd_sf"/>
</dbReference>
<evidence type="ECO:0000259" key="2">
    <source>
        <dbReference type="Pfam" id="PF10400"/>
    </source>
</evidence>
<dbReference type="SUPFAM" id="SSF46785">
    <property type="entry name" value="Winged helix' DNA-binding domain"/>
    <property type="match status" value="1"/>
</dbReference>
<organism evidence="3 4">
    <name type="scientific">Antrihabitans cavernicola</name>
    <dbReference type="NCBI Taxonomy" id="2495913"/>
    <lineage>
        <taxon>Bacteria</taxon>
        <taxon>Bacillati</taxon>
        <taxon>Actinomycetota</taxon>
        <taxon>Actinomycetes</taxon>
        <taxon>Mycobacteriales</taxon>
        <taxon>Nocardiaceae</taxon>
        <taxon>Antrihabitans</taxon>
    </lineage>
</organism>
<protein>
    <submittedName>
        <fullName evidence="3">PadR family transcriptional regulator</fullName>
    </submittedName>
</protein>
<dbReference type="EMBL" id="VLNY01000001">
    <property type="protein sequence ID" value="KAA0024461.1"/>
    <property type="molecule type" value="Genomic_DNA"/>
</dbReference>
<feature type="domain" description="Transcription regulator PadR C-terminal" evidence="2">
    <location>
        <begin position="106"/>
        <end position="182"/>
    </location>
</feature>
<dbReference type="PANTHER" id="PTHR43252:SF2">
    <property type="entry name" value="TRANSCRIPTION REGULATOR, PADR-LIKE FAMILY"/>
    <property type="match status" value="1"/>
</dbReference>
<dbReference type="AlphaFoldDB" id="A0A5A7SJU2"/>
<feature type="domain" description="Transcription regulator PadR N-terminal" evidence="1">
    <location>
        <begin position="27"/>
        <end position="89"/>
    </location>
</feature>
<dbReference type="InterPro" id="IPR018309">
    <property type="entry name" value="Tscrpt_reg_PadR_C"/>
</dbReference>
<dbReference type="Proteomes" id="UP000322244">
    <property type="component" value="Unassembled WGS sequence"/>
</dbReference>
<dbReference type="Gene3D" id="1.10.10.10">
    <property type="entry name" value="Winged helix-like DNA-binding domain superfamily/Winged helix DNA-binding domain"/>
    <property type="match status" value="1"/>
</dbReference>
<dbReference type="Pfam" id="PF10400">
    <property type="entry name" value="Vir_act_alpha_C"/>
    <property type="match status" value="1"/>
</dbReference>
<keyword evidence="4" id="KW-1185">Reference proteome</keyword>
<evidence type="ECO:0000313" key="3">
    <source>
        <dbReference type="EMBL" id="KAA0024461.1"/>
    </source>
</evidence>
<evidence type="ECO:0000259" key="1">
    <source>
        <dbReference type="Pfam" id="PF03551"/>
    </source>
</evidence>
<reference evidence="3 4" key="1">
    <citation type="submission" date="2019-07" db="EMBL/GenBank/DDBJ databases">
        <title>Rhodococcus cavernicolus sp. nov., isolated from a cave.</title>
        <authorList>
            <person name="Lee S.D."/>
        </authorList>
    </citation>
    <scope>NUCLEOTIDE SEQUENCE [LARGE SCALE GENOMIC DNA]</scope>
    <source>
        <strain evidence="3 4">C1-24</strain>
    </source>
</reference>
<dbReference type="InterPro" id="IPR005149">
    <property type="entry name" value="Tscrpt_reg_PadR_N"/>
</dbReference>
<dbReference type="InterPro" id="IPR036390">
    <property type="entry name" value="WH_DNA-bd_sf"/>
</dbReference>
<gene>
    <name evidence="3" type="ORF">FOY51_00370</name>
</gene>
<dbReference type="Pfam" id="PF03551">
    <property type="entry name" value="PadR"/>
    <property type="match status" value="1"/>
</dbReference>
<evidence type="ECO:0000313" key="4">
    <source>
        <dbReference type="Proteomes" id="UP000322244"/>
    </source>
</evidence>